<dbReference type="HOGENOM" id="CLU_3293034_0_0_4"/>
<dbReference type="EMBL" id="AGAZ01000009">
    <property type="protein sequence ID" value="EGZ51116.1"/>
    <property type="molecule type" value="Genomic_DNA"/>
</dbReference>
<accession>G4CMH0</accession>
<dbReference type="Proteomes" id="UP000005336">
    <property type="component" value="Unassembled WGS sequence"/>
</dbReference>
<evidence type="ECO:0000313" key="1">
    <source>
        <dbReference type="EMBL" id="EGZ51116.1"/>
    </source>
</evidence>
<organism evidence="1 2">
    <name type="scientific">Neisseria wadsworthii 9715</name>
    <dbReference type="NCBI Taxonomy" id="1030841"/>
    <lineage>
        <taxon>Bacteria</taxon>
        <taxon>Pseudomonadati</taxon>
        <taxon>Pseudomonadota</taxon>
        <taxon>Betaproteobacteria</taxon>
        <taxon>Neisseriales</taxon>
        <taxon>Neisseriaceae</taxon>
        <taxon>Neisseria</taxon>
    </lineage>
</organism>
<protein>
    <submittedName>
        <fullName evidence="1">Uncharacterized protein</fullName>
    </submittedName>
</protein>
<keyword evidence="2" id="KW-1185">Reference proteome</keyword>
<comment type="caution">
    <text evidence="1">The sequence shown here is derived from an EMBL/GenBank/DDBJ whole genome shotgun (WGS) entry which is preliminary data.</text>
</comment>
<sequence length="40" mass="4463">MEKSGRSNKIIKLKRLIQSSTKTGIACIQCLSEKFPTIPN</sequence>
<gene>
    <name evidence="1" type="ORF">HMPREF9370_0279</name>
</gene>
<dbReference type="AlphaFoldDB" id="G4CMH0"/>
<evidence type="ECO:0000313" key="2">
    <source>
        <dbReference type="Proteomes" id="UP000005336"/>
    </source>
</evidence>
<proteinExistence type="predicted"/>
<dbReference type="PATRIC" id="fig|1030841.3.peg.283"/>
<reference evidence="1 2" key="1">
    <citation type="submission" date="2011-06" db="EMBL/GenBank/DDBJ databases">
        <authorList>
            <person name="Muzny D."/>
            <person name="Qin X."/>
            <person name="Deng J."/>
            <person name="Jiang H."/>
            <person name="Liu Y."/>
            <person name="Qu J."/>
            <person name="Song X.-Z."/>
            <person name="Zhang L."/>
            <person name="Thornton R."/>
            <person name="Coyle M."/>
            <person name="Francisco L."/>
            <person name="Jackson L."/>
            <person name="Javaid M."/>
            <person name="Korchina V."/>
            <person name="Kovar C."/>
            <person name="Mata R."/>
            <person name="Mathew T."/>
            <person name="Ngo R."/>
            <person name="Nguyen L."/>
            <person name="Nguyen N."/>
            <person name="Okwuonu G."/>
            <person name="Ongeri F."/>
            <person name="Pham C."/>
            <person name="Simmons D."/>
            <person name="Wilczek-Boney K."/>
            <person name="Hale W."/>
            <person name="Jakkamsetti A."/>
            <person name="Pham P."/>
            <person name="Ruth R."/>
            <person name="San Lucas F."/>
            <person name="Warren J."/>
            <person name="Zhang J."/>
            <person name="Zhao Z."/>
            <person name="Zhou C."/>
            <person name="Zhu D."/>
            <person name="Lee S."/>
            <person name="Bess C."/>
            <person name="Blankenburg K."/>
            <person name="Forbes L."/>
            <person name="Fu Q."/>
            <person name="Gubbala S."/>
            <person name="Hirani K."/>
            <person name="Jayaseelan J.C."/>
            <person name="Lara F."/>
            <person name="Munidasa M."/>
            <person name="Palculict T."/>
            <person name="Patil S."/>
            <person name="Pu L.-L."/>
            <person name="Saada N."/>
            <person name="Tang L."/>
            <person name="Weissenberger G."/>
            <person name="Zhu Y."/>
            <person name="Hemphill L."/>
            <person name="Shang Y."/>
            <person name="Youmans B."/>
            <person name="Ayvaz T."/>
            <person name="Ross M."/>
            <person name="Santibanez J."/>
            <person name="Aqrawi P."/>
            <person name="Gross S."/>
            <person name="Joshi V."/>
            <person name="Fowler G."/>
            <person name="Nazareth L."/>
            <person name="Reid J."/>
            <person name="Worley K."/>
            <person name="Petrosino J."/>
            <person name="Highlander S."/>
            <person name="Gibbs R."/>
        </authorList>
    </citation>
    <scope>NUCLEOTIDE SEQUENCE [LARGE SCALE GENOMIC DNA]</scope>
    <source>
        <strain evidence="1 2">9715</strain>
    </source>
</reference>
<name>G4CMH0_9NEIS</name>